<name>A0A931G7R6_9BACT</name>
<feature type="domain" description="SHSP" evidence="3">
    <location>
        <begin position="19"/>
        <end position="128"/>
    </location>
</feature>
<accession>A0A931G7R6</accession>
<gene>
    <name evidence="4" type="ORF">H0S81_02920</name>
</gene>
<sequence length="128" mass="14466">MDKKTEIAKRDDQNIEKTRELYEVAPAVDIYENEDEILLYADMPGVVKDELSVNIDNGRLSLSGVRKLETSGAASWEEFGNVEFVRNFSVPQTIDVEKVEAELKNGVLTLHMPKSEEAKPRQIEIKTA</sequence>
<dbReference type="InterPro" id="IPR008978">
    <property type="entry name" value="HSP20-like_chaperone"/>
</dbReference>
<evidence type="ECO:0000256" key="1">
    <source>
        <dbReference type="PROSITE-ProRule" id="PRU00285"/>
    </source>
</evidence>
<organism evidence="4 5">
    <name type="scientific">Desulfotignum balticum</name>
    <dbReference type="NCBI Taxonomy" id="115781"/>
    <lineage>
        <taxon>Bacteria</taxon>
        <taxon>Pseudomonadati</taxon>
        <taxon>Thermodesulfobacteriota</taxon>
        <taxon>Desulfobacteria</taxon>
        <taxon>Desulfobacterales</taxon>
        <taxon>Desulfobacteraceae</taxon>
        <taxon>Desulfotignum</taxon>
    </lineage>
</organism>
<dbReference type="Proteomes" id="UP000706172">
    <property type="component" value="Unassembled WGS sequence"/>
</dbReference>
<dbReference type="CDD" id="cd06464">
    <property type="entry name" value="ACD_sHsps-like"/>
    <property type="match status" value="1"/>
</dbReference>
<evidence type="ECO:0000256" key="2">
    <source>
        <dbReference type="RuleBase" id="RU003616"/>
    </source>
</evidence>
<dbReference type="Gene3D" id="2.60.40.790">
    <property type="match status" value="1"/>
</dbReference>
<dbReference type="Pfam" id="PF00011">
    <property type="entry name" value="HSP20"/>
    <property type="match status" value="1"/>
</dbReference>
<dbReference type="AlphaFoldDB" id="A0A931G7R6"/>
<dbReference type="SUPFAM" id="SSF49764">
    <property type="entry name" value="HSP20-like chaperones"/>
    <property type="match status" value="1"/>
</dbReference>
<evidence type="ECO:0000313" key="4">
    <source>
        <dbReference type="EMBL" id="MBG0778863.1"/>
    </source>
</evidence>
<dbReference type="PROSITE" id="PS01031">
    <property type="entry name" value="SHSP"/>
    <property type="match status" value="1"/>
</dbReference>
<reference evidence="4" key="1">
    <citation type="submission" date="2020-07" db="EMBL/GenBank/DDBJ databases">
        <title>Severe corrosion of carbon steel in oil field produced water can be linked to methanogenic archaea containing a special type of NiFe hydrogenase.</title>
        <authorList>
            <person name="Lahme S."/>
            <person name="Mand J."/>
            <person name="Longwell J."/>
            <person name="Smith R."/>
            <person name="Enning D."/>
        </authorList>
    </citation>
    <scope>NUCLEOTIDE SEQUENCE</scope>
    <source>
        <strain evidence="4">MIC098Bin6</strain>
    </source>
</reference>
<proteinExistence type="inferred from homology"/>
<protein>
    <submittedName>
        <fullName evidence="4">Hsp20/alpha crystallin family protein</fullName>
    </submittedName>
</protein>
<comment type="caution">
    <text evidence="4">The sequence shown here is derived from an EMBL/GenBank/DDBJ whole genome shotgun (WGS) entry which is preliminary data.</text>
</comment>
<dbReference type="InterPro" id="IPR002068">
    <property type="entry name" value="A-crystallin/Hsp20_dom"/>
</dbReference>
<evidence type="ECO:0000259" key="3">
    <source>
        <dbReference type="PROSITE" id="PS01031"/>
    </source>
</evidence>
<dbReference type="InterPro" id="IPR031107">
    <property type="entry name" value="Small_HSP"/>
</dbReference>
<dbReference type="EMBL" id="JACCQK010000128">
    <property type="protein sequence ID" value="MBG0778863.1"/>
    <property type="molecule type" value="Genomic_DNA"/>
</dbReference>
<dbReference type="PANTHER" id="PTHR11527">
    <property type="entry name" value="HEAT-SHOCK PROTEIN 20 FAMILY MEMBER"/>
    <property type="match status" value="1"/>
</dbReference>
<comment type="similarity">
    <text evidence="1 2">Belongs to the small heat shock protein (HSP20) family.</text>
</comment>
<evidence type="ECO:0000313" key="5">
    <source>
        <dbReference type="Proteomes" id="UP000706172"/>
    </source>
</evidence>